<feature type="chain" id="PRO_5047461740" description="DUF839 domain-containing protein" evidence="1">
    <location>
        <begin position="23"/>
        <end position="409"/>
    </location>
</feature>
<dbReference type="SUPFAM" id="SSF50969">
    <property type="entry name" value="YVTN repeat-like/Quinoprotein amine dehydrogenase"/>
    <property type="match status" value="1"/>
</dbReference>
<reference evidence="3" key="1">
    <citation type="journal article" date="2019" name="Int. J. Syst. Evol. Microbiol.">
        <title>The Global Catalogue of Microorganisms (GCM) 10K type strain sequencing project: providing services to taxonomists for standard genome sequencing and annotation.</title>
        <authorList>
            <consortium name="The Broad Institute Genomics Platform"/>
            <consortium name="The Broad Institute Genome Sequencing Center for Infectious Disease"/>
            <person name="Wu L."/>
            <person name="Ma J."/>
        </authorList>
    </citation>
    <scope>NUCLEOTIDE SEQUENCE [LARGE SCALE GENOMIC DNA]</scope>
    <source>
        <strain evidence="3">CGMCC 1.13718</strain>
    </source>
</reference>
<dbReference type="EMBL" id="JBHSVR010000001">
    <property type="protein sequence ID" value="MFC6635328.1"/>
    <property type="molecule type" value="Genomic_DNA"/>
</dbReference>
<dbReference type="Proteomes" id="UP001596425">
    <property type="component" value="Unassembled WGS sequence"/>
</dbReference>
<comment type="caution">
    <text evidence="2">The sequence shown here is derived from an EMBL/GenBank/DDBJ whole genome shotgun (WGS) entry which is preliminary data.</text>
</comment>
<keyword evidence="3" id="KW-1185">Reference proteome</keyword>
<evidence type="ECO:0000256" key="1">
    <source>
        <dbReference type="SAM" id="SignalP"/>
    </source>
</evidence>
<dbReference type="RefSeq" id="WP_193192764.1">
    <property type="nucleotide sequence ID" value="NZ_JACZFR010000032.1"/>
</dbReference>
<gene>
    <name evidence="2" type="ORF">ACFQBM_18800</name>
</gene>
<organism evidence="2 3">
    <name type="scientific">Microbulbifer taiwanensis</name>
    <dbReference type="NCBI Taxonomy" id="986746"/>
    <lineage>
        <taxon>Bacteria</taxon>
        <taxon>Pseudomonadati</taxon>
        <taxon>Pseudomonadota</taxon>
        <taxon>Gammaproteobacteria</taxon>
        <taxon>Cellvibrionales</taxon>
        <taxon>Microbulbiferaceae</taxon>
        <taxon>Microbulbifer</taxon>
    </lineage>
</organism>
<feature type="signal peptide" evidence="1">
    <location>
        <begin position="1"/>
        <end position="22"/>
    </location>
</feature>
<dbReference type="InterPro" id="IPR011044">
    <property type="entry name" value="Quino_amine_DH_bsu"/>
</dbReference>
<evidence type="ECO:0008006" key="4">
    <source>
        <dbReference type="Google" id="ProtNLM"/>
    </source>
</evidence>
<sequence>MRYIFLLMLVLLINISSARSSASENAILAQGNHGGGGRMFVFNSDLDLSDNEYDNGESAQDSISSVYVEPGYELLLCSATNLRGRCGVFIGDVDQVFQKVDAIKELDNKASSYRLLSSNSIWKSFEYSHNYPHAKDASRVLQGVAFDKESWYFIDEYDIYKVPFSDDISNYESEKYSISPERNGCDHLGDGEHFAGTLFVAVEKCPGETGSNRIFAYDGGKYNNPRMGILASQVDAPWVAINPVGGLMFSSDFDNVNKLFVYDRNFSNGENLVPLYTIDLDLELNTGVQGGAFSPDGLLYLSVDDKGEHGRNAGIHVYRIKSDNTAEKIRFIHPNGFDPGPEEVEGITVFNVNGKGLKGGDNLPLKGQIHWLLFRELAGGIMSRKNYFKHVSLDRFSYLRTDLIMVVVS</sequence>
<proteinExistence type="predicted"/>
<evidence type="ECO:0000313" key="3">
    <source>
        <dbReference type="Proteomes" id="UP001596425"/>
    </source>
</evidence>
<keyword evidence="1" id="KW-0732">Signal</keyword>
<accession>A0ABW1YRB7</accession>
<name>A0ABW1YRB7_9GAMM</name>
<dbReference type="Gene3D" id="2.60.20.10">
    <property type="entry name" value="Crystallins"/>
    <property type="match status" value="1"/>
</dbReference>
<evidence type="ECO:0000313" key="2">
    <source>
        <dbReference type="EMBL" id="MFC6635328.1"/>
    </source>
</evidence>
<protein>
    <recommendedName>
        <fullName evidence="4">DUF839 domain-containing protein</fullName>
    </recommendedName>
</protein>